<comment type="caution">
    <text evidence="1">The sequence shown here is derived from an EMBL/GenBank/DDBJ whole genome shotgun (WGS) entry which is preliminary data.</text>
</comment>
<sequence length="288" mass="33620">MINDRVFFAESLLIPSSYRAIFKTIHRNLSSPNYPVICNTYKQKIEQKFHIDVPQIKDYSEYATSDFLRNVIFLKQAHNFGKLALNAIPEVKPLLLYYAENQLQAFFVYSIFHFKDNSFGHGLSISGNSYENIGVKIKEKGFFQRIVNAYTILGSSWIFSPLELTGGNGLQERDDPYSFVTTPTLRLKELIEIKNHAKPHPNGYILDQTDYLFLFLASFLARYKPDIWHEIVGGEKGDEFAYFKQSFTRFSLVWDRLIHMLFSIYHNTTPPPLSTPDYEMKQYQYQIN</sequence>
<proteinExistence type="predicted"/>
<evidence type="ECO:0000313" key="1">
    <source>
        <dbReference type="EMBL" id="KFM20178.1"/>
    </source>
</evidence>
<gene>
    <name evidence="1" type="ORF">AAA799P11_00254</name>
</gene>
<dbReference type="Proteomes" id="UP000029387">
    <property type="component" value="Unassembled WGS sequence"/>
</dbReference>
<dbReference type="EMBL" id="JOSZ01000002">
    <property type="protein sequence ID" value="KFM20178.1"/>
    <property type="molecule type" value="Genomic_DNA"/>
</dbReference>
<evidence type="ECO:0000313" key="2">
    <source>
        <dbReference type="Proteomes" id="UP000029387"/>
    </source>
</evidence>
<protein>
    <submittedName>
        <fullName evidence="1">YaaC-like Protein</fullName>
    </submittedName>
</protein>
<organism evidence="1 2">
    <name type="scientific">Marine Group I thaumarchaeote SCGC AAA799-P11</name>
    <dbReference type="NCBI Taxonomy" id="1502295"/>
    <lineage>
        <taxon>Archaea</taxon>
        <taxon>Nitrososphaerota</taxon>
        <taxon>Marine Group I</taxon>
    </lineage>
</organism>
<reference evidence="1 2" key="1">
    <citation type="submission" date="2014-06" db="EMBL/GenBank/DDBJ databases">
        <authorList>
            <person name="Ngugi D.K."/>
            <person name="Blom J."/>
            <person name="Alam I."/>
            <person name="Rashid M."/>
            <person name="Baalawi W."/>
            <person name="Zhang G."/>
            <person name="Hikmawan T."/>
            <person name="Guan Y."/>
            <person name="Antunes A."/>
            <person name="Siam R."/>
            <person name="El-Dorry H."/>
            <person name="Bajic V."/>
            <person name="Stingl U."/>
        </authorList>
    </citation>
    <scope>NUCLEOTIDE SEQUENCE [LARGE SCALE GENOMIC DNA]</scope>
    <source>
        <strain evidence="1">SCGC AAA799-P11</strain>
    </source>
</reference>
<name>A0A087S374_9ARCH</name>
<keyword evidence="2" id="KW-1185">Reference proteome</keyword>
<accession>A0A087S374</accession>
<dbReference type="AlphaFoldDB" id="A0A087S374"/>